<dbReference type="EMBL" id="NPEV01000050">
    <property type="protein sequence ID" value="RAI25319.1"/>
    <property type="molecule type" value="Genomic_DNA"/>
</dbReference>
<comment type="caution">
    <text evidence="1">The sequence shown here is derived from an EMBL/GenBank/DDBJ whole genome shotgun (WGS) entry which is preliminary data.</text>
</comment>
<accession>A0A327JG61</accession>
<evidence type="ECO:0000313" key="2">
    <source>
        <dbReference type="Proteomes" id="UP000249299"/>
    </source>
</evidence>
<dbReference type="AlphaFoldDB" id="A0A327JG61"/>
<gene>
    <name evidence="1" type="ORF">CH339_18665</name>
</gene>
<organism evidence="1 2">
    <name type="scientific">Rhodobium orientis</name>
    <dbReference type="NCBI Taxonomy" id="34017"/>
    <lineage>
        <taxon>Bacteria</taxon>
        <taxon>Pseudomonadati</taxon>
        <taxon>Pseudomonadota</taxon>
        <taxon>Alphaproteobacteria</taxon>
        <taxon>Hyphomicrobiales</taxon>
        <taxon>Rhodobiaceae</taxon>
        <taxon>Rhodobium</taxon>
    </lineage>
</organism>
<protein>
    <submittedName>
        <fullName evidence="1">Uncharacterized protein</fullName>
    </submittedName>
</protein>
<reference evidence="1 2" key="1">
    <citation type="submission" date="2017-07" db="EMBL/GenBank/DDBJ databases">
        <title>Draft Genome Sequences of Select Purple Nonsulfur Bacteria.</title>
        <authorList>
            <person name="Lasarre B."/>
            <person name="Mckinlay J.B."/>
        </authorList>
    </citation>
    <scope>NUCLEOTIDE SEQUENCE [LARGE SCALE GENOMIC DNA]</scope>
    <source>
        <strain evidence="1 2">DSM 11290</strain>
    </source>
</reference>
<sequence>MRAIMANGNLYREILLEMYRDYPARTLPIWVRDGLVEEGFAEETARGAVLLTADGEALSQKIAEAEAEKAQRH</sequence>
<proteinExistence type="predicted"/>
<name>A0A327JG61_9HYPH</name>
<evidence type="ECO:0000313" key="1">
    <source>
        <dbReference type="EMBL" id="RAI25319.1"/>
    </source>
</evidence>
<dbReference type="Proteomes" id="UP000249299">
    <property type="component" value="Unassembled WGS sequence"/>
</dbReference>
<keyword evidence="2" id="KW-1185">Reference proteome</keyword>